<evidence type="ECO:0000259" key="6">
    <source>
        <dbReference type="Pfam" id="PF08281"/>
    </source>
</evidence>
<dbReference type="InterPro" id="IPR013324">
    <property type="entry name" value="RNA_pol_sigma_r3/r4-like"/>
</dbReference>
<dbReference type="GO" id="GO:0006352">
    <property type="term" value="P:DNA-templated transcription initiation"/>
    <property type="evidence" value="ECO:0007669"/>
    <property type="project" value="InterPro"/>
</dbReference>
<evidence type="ECO:0000256" key="1">
    <source>
        <dbReference type="ARBA" id="ARBA00010641"/>
    </source>
</evidence>
<dbReference type="Proteomes" id="UP000272471">
    <property type="component" value="Unassembled WGS sequence"/>
</dbReference>
<gene>
    <name evidence="9" type="ORF">ALQ11_05379</name>
    <name evidence="8" type="ORF">ALQ41_100606</name>
    <name evidence="7" type="ORF">ALQ42_100575</name>
</gene>
<dbReference type="Pfam" id="PF04542">
    <property type="entry name" value="Sigma70_r2"/>
    <property type="match status" value="1"/>
</dbReference>
<dbReference type="NCBIfam" id="TIGR02937">
    <property type="entry name" value="sigma70-ECF"/>
    <property type="match status" value="1"/>
</dbReference>
<dbReference type="InterPro" id="IPR039425">
    <property type="entry name" value="RNA_pol_sigma-70-like"/>
</dbReference>
<keyword evidence="3" id="KW-0731">Sigma factor</keyword>
<reference evidence="10 11" key="1">
    <citation type="submission" date="2018-08" db="EMBL/GenBank/DDBJ databases">
        <title>Recombination of ecologically and evolutionarily significant loci maintains genetic cohesion in the Pseudomonas syringae species complex.</title>
        <authorList>
            <person name="Dillon M."/>
            <person name="Thakur S."/>
            <person name="Almeida R.N.D."/>
            <person name="Weir B.S."/>
            <person name="Guttman D.S."/>
        </authorList>
    </citation>
    <scope>NUCLEOTIDE SEQUENCE [LARGE SCALE GENOMIC DNA]</scope>
    <source>
        <strain evidence="9 10">ICMP 4182</strain>
        <strain evidence="7 11">ICMP 6372</strain>
        <strain evidence="8 12">ICMP 867</strain>
    </source>
</reference>
<evidence type="ECO:0000313" key="7">
    <source>
        <dbReference type="EMBL" id="RMO41931.1"/>
    </source>
</evidence>
<dbReference type="SUPFAM" id="SSF88946">
    <property type="entry name" value="Sigma2 domain of RNA polymerase sigma factors"/>
    <property type="match status" value="1"/>
</dbReference>
<evidence type="ECO:0000313" key="11">
    <source>
        <dbReference type="Proteomes" id="UP000273536"/>
    </source>
</evidence>
<dbReference type="Pfam" id="PF08281">
    <property type="entry name" value="Sigma70_r4_2"/>
    <property type="match status" value="1"/>
</dbReference>
<evidence type="ECO:0000256" key="4">
    <source>
        <dbReference type="ARBA" id="ARBA00023163"/>
    </source>
</evidence>
<dbReference type="PANTHER" id="PTHR43133">
    <property type="entry name" value="RNA POLYMERASE ECF-TYPE SIGMA FACTO"/>
    <property type="match status" value="1"/>
</dbReference>
<comment type="similarity">
    <text evidence="1">Belongs to the sigma-70 factor family. ECF subfamily.</text>
</comment>
<dbReference type="Gene3D" id="1.10.10.10">
    <property type="entry name" value="Winged helix-like DNA-binding domain superfamily/Winged helix DNA-binding domain"/>
    <property type="match status" value="1"/>
</dbReference>
<dbReference type="AlphaFoldDB" id="A0A0P9SXE7"/>
<dbReference type="EMBL" id="RBPT01000054">
    <property type="protein sequence ID" value="RMO52241.1"/>
    <property type="molecule type" value="Genomic_DNA"/>
</dbReference>
<dbReference type="PANTHER" id="PTHR43133:SF62">
    <property type="entry name" value="RNA POLYMERASE SIGMA FACTOR SIGZ"/>
    <property type="match status" value="1"/>
</dbReference>
<dbReference type="InterPro" id="IPR014284">
    <property type="entry name" value="RNA_pol_sigma-70_dom"/>
</dbReference>
<feature type="domain" description="RNA polymerase sigma factor 70 region 4 type 2" evidence="6">
    <location>
        <begin position="174"/>
        <end position="221"/>
    </location>
</feature>
<dbReference type="GO" id="GO:0016987">
    <property type="term" value="F:sigma factor activity"/>
    <property type="evidence" value="ECO:0007669"/>
    <property type="project" value="UniProtKB-KW"/>
</dbReference>
<evidence type="ECO:0000313" key="12">
    <source>
        <dbReference type="Proteomes" id="UP000280599"/>
    </source>
</evidence>
<dbReference type="CDD" id="cd06171">
    <property type="entry name" value="Sigma70_r4"/>
    <property type="match status" value="1"/>
</dbReference>
<feature type="domain" description="RNA polymerase sigma-70 region 2" evidence="5">
    <location>
        <begin position="71"/>
        <end position="138"/>
    </location>
</feature>
<dbReference type="InterPro" id="IPR013325">
    <property type="entry name" value="RNA_pol_sigma_r2"/>
</dbReference>
<organism evidence="7 11">
    <name type="scientific">Pseudomonas savastanoi pv. glycinea</name>
    <name type="common">Pseudomonas syringae pv. glycinea</name>
    <dbReference type="NCBI Taxonomy" id="318"/>
    <lineage>
        <taxon>Bacteria</taxon>
        <taxon>Pseudomonadati</taxon>
        <taxon>Pseudomonadota</taxon>
        <taxon>Gammaproteobacteria</taxon>
        <taxon>Pseudomonadales</taxon>
        <taxon>Pseudomonadaceae</taxon>
        <taxon>Pseudomonas</taxon>
    </lineage>
</organism>
<dbReference type="Proteomes" id="UP000273536">
    <property type="component" value="Unassembled WGS sequence"/>
</dbReference>
<dbReference type="InterPro" id="IPR013249">
    <property type="entry name" value="RNA_pol_sigma70_r4_t2"/>
</dbReference>
<proteinExistence type="inferred from homology"/>
<evidence type="ECO:0000313" key="10">
    <source>
        <dbReference type="Proteomes" id="UP000272471"/>
    </source>
</evidence>
<keyword evidence="4" id="KW-0804">Transcription</keyword>
<name>A0A0P9SXE7_PSESG</name>
<dbReference type="GO" id="GO:0003677">
    <property type="term" value="F:DNA binding"/>
    <property type="evidence" value="ECO:0007669"/>
    <property type="project" value="InterPro"/>
</dbReference>
<accession>A0A0P9SXE7</accession>
<dbReference type="EMBL" id="RBPS01000003">
    <property type="protein sequence ID" value="RMO41931.1"/>
    <property type="molecule type" value="Genomic_DNA"/>
</dbReference>
<dbReference type="EMBL" id="RBQX01000348">
    <property type="protein sequence ID" value="RMQ07315.1"/>
    <property type="molecule type" value="Genomic_DNA"/>
</dbReference>
<evidence type="ECO:0000313" key="9">
    <source>
        <dbReference type="EMBL" id="RMQ07315.1"/>
    </source>
</evidence>
<dbReference type="InterPro" id="IPR036388">
    <property type="entry name" value="WH-like_DNA-bd_sf"/>
</dbReference>
<dbReference type="InterPro" id="IPR007627">
    <property type="entry name" value="RNA_pol_sigma70_r2"/>
</dbReference>
<dbReference type="Proteomes" id="UP000280599">
    <property type="component" value="Unassembled WGS sequence"/>
</dbReference>
<evidence type="ECO:0000313" key="8">
    <source>
        <dbReference type="EMBL" id="RMO52241.1"/>
    </source>
</evidence>
<comment type="caution">
    <text evidence="7">The sequence shown here is derived from an EMBL/GenBank/DDBJ whole genome shotgun (WGS) entry which is preliminary data.</text>
</comment>
<evidence type="ECO:0000256" key="3">
    <source>
        <dbReference type="ARBA" id="ARBA00023082"/>
    </source>
</evidence>
<dbReference type="Gene3D" id="1.10.1740.10">
    <property type="match status" value="1"/>
</dbReference>
<dbReference type="SUPFAM" id="SSF88659">
    <property type="entry name" value="Sigma3 and sigma4 domains of RNA polymerase sigma factors"/>
    <property type="match status" value="1"/>
</dbReference>
<keyword evidence="2" id="KW-0805">Transcription regulation</keyword>
<evidence type="ECO:0000259" key="5">
    <source>
        <dbReference type="Pfam" id="PF04542"/>
    </source>
</evidence>
<protein>
    <submittedName>
        <fullName evidence="7 9">RNA polymerase sigma factor sigW</fullName>
    </submittedName>
</protein>
<evidence type="ECO:0000256" key="2">
    <source>
        <dbReference type="ARBA" id="ARBA00023015"/>
    </source>
</evidence>
<sequence length="228" mass="26500">MIHSPSRCVTPLHCEPKPDNGDQKVDHAHYCQSQDLLSLVPPHSESTITRLWIDEVAAVARQRDRESFMRIYDHFAPRLLRYLTGLNVPEGQAEELVQEVLLKLWHKADSFDPTKASLGTWLFRIARNLYIDSVRKDRGWVQVQNSLEQLERLEAPVDRTLDYSQRQEQQLNIAIQNLPTDQARVLRMSYFEALSHREISERLGMPLGTVKSCLRLAFQKLRSRIEES</sequence>